<reference evidence="9" key="1">
    <citation type="journal article" date="2014" name="Int. J. Syst. Evol. Microbiol.">
        <title>Complete genome sequence of Corynebacterium casei LMG S-19264T (=DSM 44701T), isolated from a smear-ripened cheese.</title>
        <authorList>
            <consortium name="US DOE Joint Genome Institute (JGI-PGF)"/>
            <person name="Walter F."/>
            <person name="Albersmeier A."/>
            <person name="Kalinowski J."/>
            <person name="Ruckert C."/>
        </authorList>
    </citation>
    <scope>NUCLEOTIDE SEQUENCE</scope>
    <source>
        <strain evidence="9">VKM B-2789</strain>
    </source>
</reference>
<evidence type="ECO:0000256" key="5">
    <source>
        <dbReference type="ARBA" id="ARBA00022989"/>
    </source>
</evidence>
<feature type="transmembrane region" description="Helical" evidence="7">
    <location>
        <begin position="151"/>
        <end position="172"/>
    </location>
</feature>
<feature type="transmembrane region" description="Helical" evidence="7">
    <location>
        <begin position="21"/>
        <end position="54"/>
    </location>
</feature>
<evidence type="ECO:0000313" key="10">
    <source>
        <dbReference type="Proteomes" id="UP001143330"/>
    </source>
</evidence>
<dbReference type="Proteomes" id="UP001143330">
    <property type="component" value="Unassembled WGS sequence"/>
</dbReference>
<organism evidence="9 10">
    <name type="scientific">Ancylobacter defluvii</name>
    <dbReference type="NCBI Taxonomy" id="1282440"/>
    <lineage>
        <taxon>Bacteria</taxon>
        <taxon>Pseudomonadati</taxon>
        <taxon>Pseudomonadota</taxon>
        <taxon>Alphaproteobacteria</taxon>
        <taxon>Hyphomicrobiales</taxon>
        <taxon>Xanthobacteraceae</taxon>
        <taxon>Ancylobacter</taxon>
    </lineage>
</organism>
<evidence type="ECO:0000256" key="1">
    <source>
        <dbReference type="ARBA" id="ARBA00004651"/>
    </source>
</evidence>
<comment type="similarity">
    <text evidence="2 7">Belongs to the DedA family.</text>
</comment>
<dbReference type="EMBL" id="BSFM01000005">
    <property type="protein sequence ID" value="GLK82958.1"/>
    <property type="molecule type" value="Genomic_DNA"/>
</dbReference>
<feature type="transmembrane region" description="Helical" evidence="7">
    <location>
        <begin position="114"/>
        <end position="139"/>
    </location>
</feature>
<keyword evidence="6 7" id="KW-0472">Membrane</keyword>
<evidence type="ECO:0000256" key="2">
    <source>
        <dbReference type="ARBA" id="ARBA00010792"/>
    </source>
</evidence>
<evidence type="ECO:0000256" key="4">
    <source>
        <dbReference type="ARBA" id="ARBA00022692"/>
    </source>
</evidence>
<keyword evidence="5 7" id="KW-1133">Transmembrane helix</keyword>
<dbReference type="InterPro" id="IPR032816">
    <property type="entry name" value="VTT_dom"/>
</dbReference>
<proteinExistence type="inferred from homology"/>
<keyword evidence="4 7" id="KW-0812">Transmembrane</keyword>
<gene>
    <name evidence="9" type="ORF">GCM10017653_10270</name>
</gene>
<dbReference type="GO" id="GO:0005886">
    <property type="term" value="C:plasma membrane"/>
    <property type="evidence" value="ECO:0007669"/>
    <property type="project" value="UniProtKB-SubCell"/>
</dbReference>
<name>A0A9W6JX12_9HYPH</name>
<comment type="subcellular location">
    <subcellularLocation>
        <location evidence="1 7">Cell membrane</location>
        <topology evidence="1 7">Multi-pass membrane protein</topology>
    </subcellularLocation>
</comment>
<evidence type="ECO:0000313" key="9">
    <source>
        <dbReference type="EMBL" id="GLK82958.1"/>
    </source>
</evidence>
<evidence type="ECO:0000256" key="3">
    <source>
        <dbReference type="ARBA" id="ARBA00022475"/>
    </source>
</evidence>
<evidence type="ECO:0000259" key="8">
    <source>
        <dbReference type="Pfam" id="PF09335"/>
    </source>
</evidence>
<dbReference type="PANTHER" id="PTHR30353:SF15">
    <property type="entry name" value="INNER MEMBRANE PROTEIN YABI"/>
    <property type="match status" value="1"/>
</dbReference>
<dbReference type="PANTHER" id="PTHR30353">
    <property type="entry name" value="INNER MEMBRANE PROTEIN DEDA-RELATED"/>
    <property type="match status" value="1"/>
</dbReference>
<protein>
    <submittedName>
        <fullName evidence="9">Cytochrome o ubiquinol oxidase</fullName>
    </submittedName>
</protein>
<comment type="caution">
    <text evidence="9">The sequence shown here is derived from an EMBL/GenBank/DDBJ whole genome shotgun (WGS) entry which is preliminary data.</text>
</comment>
<accession>A0A9W6JX12</accession>
<dbReference type="InterPro" id="IPR032818">
    <property type="entry name" value="DedA-like"/>
</dbReference>
<keyword evidence="10" id="KW-1185">Reference proteome</keyword>
<keyword evidence="3 7" id="KW-1003">Cell membrane</keyword>
<evidence type="ECO:0000256" key="6">
    <source>
        <dbReference type="ARBA" id="ARBA00023136"/>
    </source>
</evidence>
<reference evidence="9" key="2">
    <citation type="submission" date="2023-01" db="EMBL/GenBank/DDBJ databases">
        <authorList>
            <person name="Sun Q."/>
            <person name="Evtushenko L."/>
        </authorList>
    </citation>
    <scope>NUCLEOTIDE SEQUENCE</scope>
    <source>
        <strain evidence="9">VKM B-2789</strain>
    </source>
</reference>
<dbReference type="AlphaFoldDB" id="A0A9W6JX12"/>
<feature type="transmembrane region" description="Helical" evidence="7">
    <location>
        <begin position="60"/>
        <end position="83"/>
    </location>
</feature>
<evidence type="ECO:0000256" key="7">
    <source>
        <dbReference type="RuleBase" id="RU367016"/>
    </source>
</evidence>
<feature type="domain" description="VTT" evidence="8">
    <location>
        <begin position="42"/>
        <end position="166"/>
    </location>
</feature>
<sequence>MLNFESWARDALAFVEAHAHLAPYIVFALAFGESLAVISLLVPATFILIGIGALIEAGGIALLPVWAAAAAGAALGDAVSYWVGSHLKEHTRRLWPFTRHPQMLERGERFFHRYGSWSVFIGRFFGPIRAVIPLVAGMFAMPQLIFQMANIASAMLWAFVLLAPGAAVMKFWTGG</sequence>
<dbReference type="Pfam" id="PF09335">
    <property type="entry name" value="VTT_dom"/>
    <property type="match status" value="1"/>
</dbReference>